<dbReference type="GO" id="GO:0005829">
    <property type="term" value="C:cytosol"/>
    <property type="evidence" value="ECO:0007669"/>
    <property type="project" value="TreeGrafter"/>
</dbReference>
<gene>
    <name evidence="6" type="ORF">BE18_25365</name>
</gene>
<dbReference type="EMBL" id="JEMC01001279">
    <property type="protein sequence ID" value="KYF98375.1"/>
    <property type="molecule type" value="Genomic_DNA"/>
</dbReference>
<dbReference type="GO" id="GO:0046098">
    <property type="term" value="P:guanine metabolic process"/>
    <property type="evidence" value="ECO:0007669"/>
    <property type="project" value="TreeGrafter"/>
</dbReference>
<reference evidence="6 7" key="1">
    <citation type="submission" date="2014-02" db="EMBL/GenBank/DDBJ databases">
        <title>The small core and large imbalanced accessory genome model reveals a collaborative survival strategy of Sorangium cellulosum strains in nature.</title>
        <authorList>
            <person name="Han K."/>
            <person name="Peng R."/>
            <person name="Blom J."/>
            <person name="Li Y.-Z."/>
        </authorList>
    </citation>
    <scope>NUCLEOTIDE SEQUENCE [LARGE SCALE GENOMIC DNA]</scope>
    <source>
        <strain evidence="6 7">So0149</strain>
    </source>
</reference>
<keyword evidence="4" id="KW-0862">Zinc</keyword>
<dbReference type="AlphaFoldDB" id="A0A150S280"/>
<dbReference type="PANTHER" id="PTHR11271">
    <property type="entry name" value="GUANINE DEAMINASE"/>
    <property type="match status" value="1"/>
</dbReference>
<keyword evidence="3" id="KW-0378">Hydrolase</keyword>
<dbReference type="SUPFAM" id="SSF51556">
    <property type="entry name" value="Metallo-dependent hydrolases"/>
    <property type="match status" value="1"/>
</dbReference>
<dbReference type="GO" id="GO:0008270">
    <property type="term" value="F:zinc ion binding"/>
    <property type="evidence" value="ECO:0007669"/>
    <property type="project" value="TreeGrafter"/>
</dbReference>
<dbReference type="InterPro" id="IPR011059">
    <property type="entry name" value="Metal-dep_hydrolase_composite"/>
</dbReference>
<dbReference type="Gene3D" id="2.30.40.10">
    <property type="entry name" value="Urease, subunit C, domain 1"/>
    <property type="match status" value="1"/>
</dbReference>
<evidence type="ECO:0000313" key="7">
    <source>
        <dbReference type="Proteomes" id="UP000075515"/>
    </source>
</evidence>
<comment type="caution">
    <text evidence="6">The sequence shown here is derived from an EMBL/GenBank/DDBJ whole genome shotgun (WGS) entry which is preliminary data.</text>
</comment>
<evidence type="ECO:0000256" key="3">
    <source>
        <dbReference type="ARBA" id="ARBA00022801"/>
    </source>
</evidence>
<organism evidence="6 7">
    <name type="scientific">Sorangium cellulosum</name>
    <name type="common">Polyangium cellulosum</name>
    <dbReference type="NCBI Taxonomy" id="56"/>
    <lineage>
        <taxon>Bacteria</taxon>
        <taxon>Pseudomonadati</taxon>
        <taxon>Myxococcota</taxon>
        <taxon>Polyangia</taxon>
        <taxon>Polyangiales</taxon>
        <taxon>Polyangiaceae</taxon>
        <taxon>Sorangium</taxon>
    </lineage>
</organism>
<proteinExistence type="predicted"/>
<dbReference type="Gene3D" id="3.20.20.140">
    <property type="entry name" value="Metal-dependent hydrolases"/>
    <property type="match status" value="1"/>
</dbReference>
<evidence type="ECO:0000313" key="6">
    <source>
        <dbReference type="EMBL" id="KYF98375.1"/>
    </source>
</evidence>
<dbReference type="InterPro" id="IPR006680">
    <property type="entry name" value="Amidohydro-rel"/>
</dbReference>
<evidence type="ECO:0000259" key="5">
    <source>
        <dbReference type="Pfam" id="PF01979"/>
    </source>
</evidence>
<dbReference type="InterPro" id="IPR032466">
    <property type="entry name" value="Metal_Hydrolase"/>
</dbReference>
<protein>
    <submittedName>
        <fullName evidence="6">Guanine deaminase</fullName>
    </submittedName>
</protein>
<name>A0A150S280_SORCE</name>
<dbReference type="Proteomes" id="UP000075515">
    <property type="component" value="Unassembled WGS sequence"/>
</dbReference>
<dbReference type="PANTHER" id="PTHR11271:SF6">
    <property type="entry name" value="GUANINE DEAMINASE"/>
    <property type="match status" value="1"/>
</dbReference>
<accession>A0A150S280</accession>
<sequence>MSARPPESPRAYRGRLLTPLAAATNGAPVRYLDDALLVVGSDGRIVEAAPFAPGAFRGPVLDLRPSVLMPGFIDAHVHFPQTRIIGSASGSLLDWLERSVFPEEARFRDDGYAALVAGEFTARLAASGTTTCVVFSSSCAGATDQLFDALSRAGLRGIAGLTLMDQNCPEALCVPRDDAIAMARDLVQRWHGAGGGLLEFAITPRFALSCSRGLMEAAALLAHDHGLLVQTHVAETPAEGEATLREHPWARDYIDVYDRVGLLTGRALLAHGIHLTPREWDRLAETRSSVVHCPDSNFFLGSGRMRLADARARAVSVGLGSDVGAGRSFDMRRSMSSAFDNALCLGDRLLPSALFVMATQGTADALGLGRVIGSLEAGKEADFIAVRFPEHLLGEAELLNHLVFAPETAAVHRAFVRGRPVHLRRLGAHPHHSP</sequence>
<evidence type="ECO:0000256" key="1">
    <source>
        <dbReference type="ARBA" id="ARBA00001947"/>
    </source>
</evidence>
<dbReference type="GO" id="GO:0008892">
    <property type="term" value="F:guanine deaminase activity"/>
    <property type="evidence" value="ECO:0007669"/>
    <property type="project" value="TreeGrafter"/>
</dbReference>
<keyword evidence="2" id="KW-0479">Metal-binding</keyword>
<comment type="cofactor">
    <cofactor evidence="1">
        <name>Zn(2+)</name>
        <dbReference type="ChEBI" id="CHEBI:29105"/>
    </cofactor>
</comment>
<dbReference type="Pfam" id="PF01979">
    <property type="entry name" value="Amidohydro_1"/>
    <property type="match status" value="1"/>
</dbReference>
<feature type="domain" description="Amidohydrolase-related" evidence="5">
    <location>
        <begin position="67"/>
        <end position="421"/>
    </location>
</feature>
<dbReference type="NCBIfam" id="NF006679">
    <property type="entry name" value="PRK09228.1"/>
    <property type="match status" value="1"/>
</dbReference>
<dbReference type="InterPro" id="IPR051607">
    <property type="entry name" value="Metallo-dep_hydrolases"/>
</dbReference>
<evidence type="ECO:0000256" key="4">
    <source>
        <dbReference type="ARBA" id="ARBA00022833"/>
    </source>
</evidence>
<evidence type="ECO:0000256" key="2">
    <source>
        <dbReference type="ARBA" id="ARBA00022723"/>
    </source>
</evidence>
<dbReference type="SUPFAM" id="SSF51338">
    <property type="entry name" value="Composite domain of metallo-dependent hydrolases"/>
    <property type="match status" value="1"/>
</dbReference>